<dbReference type="GO" id="GO:0008270">
    <property type="term" value="F:zinc ion binding"/>
    <property type="evidence" value="ECO:0007669"/>
    <property type="project" value="UniProtKB-UniRule"/>
</dbReference>
<dbReference type="Proteomes" id="UP000218644">
    <property type="component" value="Unassembled WGS sequence"/>
</dbReference>
<dbReference type="CDD" id="cd00884">
    <property type="entry name" value="beta_CA_cladeB"/>
    <property type="match status" value="1"/>
</dbReference>
<dbReference type="Gene3D" id="3.40.1050.10">
    <property type="entry name" value="Carbonic anhydrase"/>
    <property type="match status" value="1"/>
</dbReference>
<proteinExistence type="inferred from homology"/>
<gene>
    <name evidence="12" type="ORF">CK623_11160</name>
    <name evidence="11" type="ORF">CK625_03830</name>
</gene>
<dbReference type="GO" id="GO:0015976">
    <property type="term" value="P:carbon utilization"/>
    <property type="evidence" value="ECO:0007669"/>
    <property type="project" value="InterPro"/>
</dbReference>
<evidence type="ECO:0000313" key="14">
    <source>
        <dbReference type="Proteomes" id="UP000218644"/>
    </source>
</evidence>
<organism evidence="11 13">
    <name type="scientific">Vandammella animalimorsus</name>
    <dbReference type="NCBI Taxonomy" id="2029117"/>
    <lineage>
        <taxon>Bacteria</taxon>
        <taxon>Pseudomonadati</taxon>
        <taxon>Pseudomonadota</taxon>
        <taxon>Betaproteobacteria</taxon>
        <taxon>Burkholderiales</taxon>
        <taxon>Comamonadaceae</taxon>
        <taxon>Vandammella</taxon>
    </lineage>
</organism>
<evidence type="ECO:0000313" key="11">
    <source>
        <dbReference type="EMBL" id="PAT38808.1"/>
    </source>
</evidence>
<dbReference type="EMBL" id="NSJB01000001">
    <property type="protein sequence ID" value="PAT38808.1"/>
    <property type="molecule type" value="Genomic_DNA"/>
</dbReference>
<keyword evidence="13" id="KW-1185">Reference proteome</keyword>
<keyword evidence="4 9" id="KW-0479">Metal-binding</keyword>
<dbReference type="GO" id="GO:0004089">
    <property type="term" value="F:carbonate dehydratase activity"/>
    <property type="evidence" value="ECO:0007669"/>
    <property type="project" value="UniProtKB-UniRule"/>
</dbReference>
<feature type="binding site" evidence="9">
    <location>
        <position position="106"/>
    </location>
    <ligand>
        <name>Zn(2+)</name>
        <dbReference type="ChEBI" id="CHEBI:29105"/>
    </ligand>
</feature>
<evidence type="ECO:0000313" key="13">
    <source>
        <dbReference type="Proteomes" id="UP000218054"/>
    </source>
</evidence>
<dbReference type="InterPro" id="IPR036874">
    <property type="entry name" value="Carbonic_anhydrase_sf"/>
</dbReference>
<sequence>MEKIERFIDGFTRFQQHYYEEAPELYRDLRDGQRPSTLLIGCCDSRVDPAILLDCDPGDIFTMRNVANLVPPPRGDIGPQGVLAAIQFAVEELLVERVIVLGHSGCGGIRALMQGRGQAPQPADFVGSWMAIAEPARERVLQQLPEASDEERRRACEQASIIISLQNLQRLPAVQRRTEQGTLSLHGWYFDLASGSLSAYSPRVDAFLPVTEAIAAAGRSSAATAPCRK</sequence>
<accession>A0A2A2AM51</accession>
<evidence type="ECO:0000256" key="2">
    <source>
        <dbReference type="ARBA" id="ARBA00012925"/>
    </source>
</evidence>
<dbReference type="EC" id="4.2.1.1" evidence="2 10"/>
<keyword evidence="6 10" id="KW-0456">Lyase</keyword>
<evidence type="ECO:0000256" key="7">
    <source>
        <dbReference type="ARBA" id="ARBA00031969"/>
    </source>
</evidence>
<dbReference type="PROSITE" id="PS00705">
    <property type="entry name" value="PROK_CO2_ANHYDRASE_2"/>
    <property type="match status" value="1"/>
</dbReference>
<dbReference type="EMBL" id="NSJD01000021">
    <property type="protein sequence ID" value="PAT39242.1"/>
    <property type="molecule type" value="Genomic_DNA"/>
</dbReference>
<feature type="binding site" evidence="9">
    <location>
        <position position="44"/>
    </location>
    <ligand>
        <name>Zn(2+)</name>
        <dbReference type="ChEBI" id="CHEBI:29105"/>
    </ligand>
</feature>
<dbReference type="RefSeq" id="WP_095539084.1">
    <property type="nucleotide sequence ID" value="NZ_NSJB01000001.1"/>
</dbReference>
<evidence type="ECO:0000256" key="4">
    <source>
        <dbReference type="ARBA" id="ARBA00022723"/>
    </source>
</evidence>
<dbReference type="InterPro" id="IPR015892">
    <property type="entry name" value="Carbonic_anhydrase_CS"/>
</dbReference>
<comment type="function">
    <text evidence="10">Reversible hydration of carbon dioxide.</text>
</comment>
<evidence type="ECO:0000256" key="10">
    <source>
        <dbReference type="RuleBase" id="RU003956"/>
    </source>
</evidence>
<comment type="caution">
    <text evidence="11">The sequence shown here is derived from an EMBL/GenBank/DDBJ whole genome shotgun (WGS) entry which is preliminary data.</text>
</comment>
<keyword evidence="5 9" id="KW-0862">Zinc</keyword>
<feature type="binding site" evidence="9">
    <location>
        <position position="103"/>
    </location>
    <ligand>
        <name>Zn(2+)</name>
        <dbReference type="ChEBI" id="CHEBI:29105"/>
    </ligand>
</feature>
<protein>
    <recommendedName>
        <fullName evidence="3 10">Carbonic anhydrase</fullName>
        <ecNumber evidence="2 10">4.2.1.1</ecNumber>
    </recommendedName>
    <alternativeName>
        <fullName evidence="7 10">Carbonate dehydratase</fullName>
    </alternativeName>
</protein>
<evidence type="ECO:0000256" key="1">
    <source>
        <dbReference type="ARBA" id="ARBA00006217"/>
    </source>
</evidence>
<evidence type="ECO:0000256" key="5">
    <source>
        <dbReference type="ARBA" id="ARBA00022833"/>
    </source>
</evidence>
<dbReference type="InterPro" id="IPR001765">
    <property type="entry name" value="Carbonic_anhydrase"/>
</dbReference>
<evidence type="ECO:0000256" key="8">
    <source>
        <dbReference type="ARBA" id="ARBA00048348"/>
    </source>
</evidence>
<feature type="binding site" evidence="9">
    <location>
        <position position="42"/>
    </location>
    <ligand>
        <name>Zn(2+)</name>
        <dbReference type="ChEBI" id="CHEBI:29105"/>
    </ligand>
</feature>
<evidence type="ECO:0000256" key="9">
    <source>
        <dbReference type="PIRSR" id="PIRSR601765-1"/>
    </source>
</evidence>
<reference evidence="13 14" key="1">
    <citation type="submission" date="2017-08" db="EMBL/GenBank/DDBJ databases">
        <title>WGS of Clinical strains of the CDC Group NO-1 linked to zoonotic infections in humans.</title>
        <authorList>
            <person name="Bernier A.-M."/>
            <person name="Bernard K."/>
        </authorList>
    </citation>
    <scope>NUCLEOTIDE SEQUENCE [LARGE SCALE GENOMIC DNA]</scope>
    <source>
        <strain evidence="11 13">NML00-0135</strain>
        <strain evidence="12 14">NML79-0751</strain>
    </source>
</reference>
<dbReference type="PANTHER" id="PTHR11002:SF76">
    <property type="entry name" value="CARBONIC ANHYDRASE"/>
    <property type="match status" value="1"/>
</dbReference>
<accession>A0A2A2ANE9</accession>
<evidence type="ECO:0000256" key="6">
    <source>
        <dbReference type="ARBA" id="ARBA00023239"/>
    </source>
</evidence>
<name>A0A2A2AM51_9BURK</name>
<dbReference type="InterPro" id="IPR045066">
    <property type="entry name" value="Beta_CA_cladeB"/>
</dbReference>
<comment type="cofactor">
    <cofactor evidence="9">
        <name>Zn(2+)</name>
        <dbReference type="ChEBI" id="CHEBI:29105"/>
    </cofactor>
    <text evidence="9">Binds 1 zinc ion per subunit.</text>
</comment>
<comment type="similarity">
    <text evidence="1 10">Belongs to the beta-class carbonic anhydrase family.</text>
</comment>
<comment type="catalytic activity">
    <reaction evidence="8 10">
        <text>hydrogencarbonate + H(+) = CO2 + H2O</text>
        <dbReference type="Rhea" id="RHEA:10748"/>
        <dbReference type="ChEBI" id="CHEBI:15377"/>
        <dbReference type="ChEBI" id="CHEBI:15378"/>
        <dbReference type="ChEBI" id="CHEBI:16526"/>
        <dbReference type="ChEBI" id="CHEBI:17544"/>
        <dbReference type="EC" id="4.2.1.1"/>
    </reaction>
</comment>
<dbReference type="AlphaFoldDB" id="A0A2A2AM51"/>
<dbReference type="SUPFAM" id="SSF53056">
    <property type="entry name" value="beta-carbonic anhydrase, cab"/>
    <property type="match status" value="1"/>
</dbReference>
<dbReference type="FunFam" id="3.40.1050.10:FF:000003">
    <property type="entry name" value="Carbonic anhydrase"/>
    <property type="match status" value="1"/>
</dbReference>
<dbReference type="Pfam" id="PF00484">
    <property type="entry name" value="Pro_CA"/>
    <property type="match status" value="1"/>
</dbReference>
<dbReference type="Proteomes" id="UP000218054">
    <property type="component" value="Unassembled WGS sequence"/>
</dbReference>
<evidence type="ECO:0000313" key="12">
    <source>
        <dbReference type="EMBL" id="PAT39242.1"/>
    </source>
</evidence>
<evidence type="ECO:0000256" key="3">
    <source>
        <dbReference type="ARBA" id="ARBA00014628"/>
    </source>
</evidence>
<dbReference type="SMART" id="SM00947">
    <property type="entry name" value="Pro_CA"/>
    <property type="match status" value="1"/>
</dbReference>
<dbReference type="PANTHER" id="PTHR11002">
    <property type="entry name" value="CARBONIC ANHYDRASE"/>
    <property type="match status" value="1"/>
</dbReference>